<keyword evidence="3" id="KW-1185">Reference proteome</keyword>
<proteinExistence type="predicted"/>
<dbReference type="Proteomes" id="UP000184383">
    <property type="component" value="Unassembled WGS sequence"/>
</dbReference>
<organism evidence="2 3">
    <name type="scientific">Aspergillus wentii DTO 134E9</name>
    <dbReference type="NCBI Taxonomy" id="1073089"/>
    <lineage>
        <taxon>Eukaryota</taxon>
        <taxon>Fungi</taxon>
        <taxon>Dikarya</taxon>
        <taxon>Ascomycota</taxon>
        <taxon>Pezizomycotina</taxon>
        <taxon>Eurotiomycetes</taxon>
        <taxon>Eurotiomycetidae</taxon>
        <taxon>Eurotiales</taxon>
        <taxon>Aspergillaceae</taxon>
        <taxon>Aspergillus</taxon>
        <taxon>Aspergillus subgen. Cremei</taxon>
    </lineage>
</organism>
<evidence type="ECO:0000259" key="1">
    <source>
        <dbReference type="Pfam" id="PF24864"/>
    </source>
</evidence>
<dbReference type="PANTHER" id="PTHR38790">
    <property type="entry name" value="2EXR DOMAIN-CONTAINING PROTEIN-RELATED"/>
    <property type="match status" value="1"/>
</dbReference>
<evidence type="ECO:0000313" key="2">
    <source>
        <dbReference type="EMBL" id="OJJ35788.1"/>
    </source>
</evidence>
<sequence>MSRKRAIDNPNALTTVSKRTRRGVQKAHDEHGLYKITNPSTPFPLFNLPPEIRTLIYKYAIGNRVIHIHPWAQYLYDAPHVGYFYCVCKSGPTLDKTGSEYRIAQSWEEEGKPTDIPECGYEAIRHLNGFPNRMDEAREGTERLFLDLLRVSKRVYEEAGAIAYSSNIYAFEEVNGFRSFLMQGLGLGSVRAGLLRKVVLTVAPKSREMHWWNGYLGSKTEGGIDILDSLRGVEEVHFVLKRAYSLPSPVLKGEWDELCFVYGVLQFGKLGLKEVSIGHDEWFYKWIGKDEERLGRYKKVMRGKLLSWNEKESDMERERQQLEKEYTERSKFCYF</sequence>
<reference evidence="3" key="1">
    <citation type="journal article" date="2017" name="Genome Biol.">
        <title>Comparative genomics reveals high biological diversity and specific adaptations in the industrially and medically important fungal genus Aspergillus.</title>
        <authorList>
            <person name="de Vries R.P."/>
            <person name="Riley R."/>
            <person name="Wiebenga A."/>
            <person name="Aguilar-Osorio G."/>
            <person name="Amillis S."/>
            <person name="Uchima C.A."/>
            <person name="Anderluh G."/>
            <person name="Asadollahi M."/>
            <person name="Askin M."/>
            <person name="Barry K."/>
            <person name="Battaglia E."/>
            <person name="Bayram O."/>
            <person name="Benocci T."/>
            <person name="Braus-Stromeyer S.A."/>
            <person name="Caldana C."/>
            <person name="Canovas D."/>
            <person name="Cerqueira G.C."/>
            <person name="Chen F."/>
            <person name="Chen W."/>
            <person name="Choi C."/>
            <person name="Clum A."/>
            <person name="Dos Santos R.A."/>
            <person name="Damasio A.R."/>
            <person name="Diallinas G."/>
            <person name="Emri T."/>
            <person name="Fekete E."/>
            <person name="Flipphi M."/>
            <person name="Freyberg S."/>
            <person name="Gallo A."/>
            <person name="Gournas C."/>
            <person name="Habgood R."/>
            <person name="Hainaut M."/>
            <person name="Harispe M.L."/>
            <person name="Henrissat B."/>
            <person name="Hilden K.S."/>
            <person name="Hope R."/>
            <person name="Hossain A."/>
            <person name="Karabika E."/>
            <person name="Karaffa L."/>
            <person name="Karanyi Z."/>
            <person name="Krasevec N."/>
            <person name="Kuo A."/>
            <person name="Kusch H."/>
            <person name="LaButti K."/>
            <person name="Lagendijk E.L."/>
            <person name="Lapidus A."/>
            <person name="Levasseur A."/>
            <person name="Lindquist E."/>
            <person name="Lipzen A."/>
            <person name="Logrieco A.F."/>
            <person name="MacCabe A."/>
            <person name="Maekelae M.R."/>
            <person name="Malavazi I."/>
            <person name="Melin P."/>
            <person name="Meyer V."/>
            <person name="Mielnichuk N."/>
            <person name="Miskei M."/>
            <person name="Molnar A.P."/>
            <person name="Mule G."/>
            <person name="Ngan C.Y."/>
            <person name="Orejas M."/>
            <person name="Orosz E."/>
            <person name="Ouedraogo J.P."/>
            <person name="Overkamp K.M."/>
            <person name="Park H.-S."/>
            <person name="Perrone G."/>
            <person name="Piumi F."/>
            <person name="Punt P.J."/>
            <person name="Ram A.F."/>
            <person name="Ramon A."/>
            <person name="Rauscher S."/>
            <person name="Record E."/>
            <person name="Riano-Pachon D.M."/>
            <person name="Robert V."/>
            <person name="Roehrig J."/>
            <person name="Ruller R."/>
            <person name="Salamov A."/>
            <person name="Salih N.S."/>
            <person name="Samson R.A."/>
            <person name="Sandor E."/>
            <person name="Sanguinetti M."/>
            <person name="Schuetze T."/>
            <person name="Sepcic K."/>
            <person name="Shelest E."/>
            <person name="Sherlock G."/>
            <person name="Sophianopoulou V."/>
            <person name="Squina F.M."/>
            <person name="Sun H."/>
            <person name="Susca A."/>
            <person name="Todd R.B."/>
            <person name="Tsang A."/>
            <person name="Unkles S.E."/>
            <person name="van de Wiele N."/>
            <person name="van Rossen-Uffink D."/>
            <person name="Oliveira J.V."/>
            <person name="Vesth T.C."/>
            <person name="Visser J."/>
            <person name="Yu J.-H."/>
            <person name="Zhou M."/>
            <person name="Andersen M.R."/>
            <person name="Archer D.B."/>
            <person name="Baker S.E."/>
            <person name="Benoit I."/>
            <person name="Brakhage A.A."/>
            <person name="Braus G.H."/>
            <person name="Fischer R."/>
            <person name="Frisvad J.C."/>
            <person name="Goldman G.H."/>
            <person name="Houbraken J."/>
            <person name="Oakley B."/>
            <person name="Pocsi I."/>
            <person name="Scazzocchio C."/>
            <person name="Seiboth B."/>
            <person name="vanKuyk P.A."/>
            <person name="Wortman J."/>
            <person name="Dyer P.S."/>
            <person name="Grigoriev I.V."/>
        </authorList>
    </citation>
    <scope>NUCLEOTIDE SEQUENCE [LARGE SCALE GENOMIC DNA]</scope>
    <source>
        <strain evidence="3">DTO 134E9</strain>
    </source>
</reference>
<dbReference type="PANTHER" id="PTHR38790:SF4">
    <property type="entry name" value="2EXR DOMAIN-CONTAINING PROTEIN"/>
    <property type="match status" value="1"/>
</dbReference>
<dbReference type="RefSeq" id="XP_040689464.1">
    <property type="nucleotide sequence ID" value="XM_040830943.1"/>
</dbReference>
<dbReference type="GeneID" id="63746791"/>
<name>A0A1L9RLU5_ASPWE</name>
<gene>
    <name evidence="2" type="ORF">ASPWEDRAFT_172586</name>
</gene>
<accession>A0A1L9RLU5</accession>
<dbReference type="Pfam" id="PF24864">
    <property type="entry name" value="DUF7730"/>
    <property type="match status" value="1"/>
</dbReference>
<dbReference type="EMBL" id="KV878212">
    <property type="protein sequence ID" value="OJJ35788.1"/>
    <property type="molecule type" value="Genomic_DNA"/>
</dbReference>
<evidence type="ECO:0000313" key="3">
    <source>
        <dbReference type="Proteomes" id="UP000184383"/>
    </source>
</evidence>
<feature type="domain" description="DUF7730" evidence="1">
    <location>
        <begin position="45"/>
        <end position="176"/>
    </location>
</feature>
<dbReference type="InterPro" id="IPR056632">
    <property type="entry name" value="DUF7730"/>
</dbReference>
<dbReference type="OrthoDB" id="515692at2759"/>
<dbReference type="VEuPathDB" id="FungiDB:ASPWEDRAFT_172586"/>
<dbReference type="AlphaFoldDB" id="A0A1L9RLU5"/>
<protein>
    <recommendedName>
        <fullName evidence="1">DUF7730 domain-containing protein</fullName>
    </recommendedName>
</protein>